<reference evidence="2 3" key="1">
    <citation type="journal article" date="2023" name="G3 (Bethesda)">
        <title>A haplotype-resolved chromosome-scale genome for Quercus rubra L. provides insights into the genetics of adaptive traits for red oak species.</title>
        <authorList>
            <person name="Kapoor B."/>
            <person name="Jenkins J."/>
            <person name="Schmutz J."/>
            <person name="Zhebentyayeva T."/>
            <person name="Kuelheim C."/>
            <person name="Coggeshall M."/>
            <person name="Heim C."/>
            <person name="Lasky J.R."/>
            <person name="Leites L."/>
            <person name="Islam-Faridi N."/>
            <person name="Romero-Severson J."/>
            <person name="DeLeo V.L."/>
            <person name="Lucas S.M."/>
            <person name="Lazic D."/>
            <person name="Gailing O."/>
            <person name="Carlson J."/>
            <person name="Staton M."/>
        </authorList>
    </citation>
    <scope>NUCLEOTIDE SEQUENCE [LARGE SCALE GENOMIC DNA]</scope>
    <source>
        <strain evidence="2">Pseudo-F2</strain>
    </source>
</reference>
<gene>
    <name evidence="2" type="ORF">RGQ29_017874</name>
</gene>
<sequence>MVIFNSSKPAGFSKLVVSYDRSVTRVTTYEENDGDDDDDDDDGKNVAPAA</sequence>
<protein>
    <submittedName>
        <fullName evidence="2">Uncharacterized protein</fullName>
    </submittedName>
</protein>
<comment type="caution">
    <text evidence="2">The sequence shown here is derived from an EMBL/GenBank/DDBJ whole genome shotgun (WGS) entry which is preliminary data.</text>
</comment>
<feature type="region of interest" description="Disordered" evidence="1">
    <location>
        <begin position="24"/>
        <end position="50"/>
    </location>
</feature>
<feature type="compositionally biased region" description="Acidic residues" evidence="1">
    <location>
        <begin position="30"/>
        <end position="42"/>
    </location>
</feature>
<proteinExistence type="predicted"/>
<evidence type="ECO:0000256" key="1">
    <source>
        <dbReference type="SAM" id="MobiDB-lite"/>
    </source>
</evidence>
<evidence type="ECO:0000313" key="2">
    <source>
        <dbReference type="EMBL" id="KAK4593974.1"/>
    </source>
</evidence>
<name>A0AAN7FMM4_QUERU</name>
<dbReference type="EMBL" id="JAXUIC010000004">
    <property type="protein sequence ID" value="KAK4593974.1"/>
    <property type="molecule type" value="Genomic_DNA"/>
</dbReference>
<accession>A0AAN7FMM4</accession>
<dbReference type="AlphaFoldDB" id="A0AAN7FMM4"/>
<organism evidence="2 3">
    <name type="scientific">Quercus rubra</name>
    <name type="common">Northern red oak</name>
    <name type="synonym">Quercus borealis</name>
    <dbReference type="NCBI Taxonomy" id="3512"/>
    <lineage>
        <taxon>Eukaryota</taxon>
        <taxon>Viridiplantae</taxon>
        <taxon>Streptophyta</taxon>
        <taxon>Embryophyta</taxon>
        <taxon>Tracheophyta</taxon>
        <taxon>Spermatophyta</taxon>
        <taxon>Magnoliopsida</taxon>
        <taxon>eudicotyledons</taxon>
        <taxon>Gunneridae</taxon>
        <taxon>Pentapetalae</taxon>
        <taxon>rosids</taxon>
        <taxon>fabids</taxon>
        <taxon>Fagales</taxon>
        <taxon>Fagaceae</taxon>
        <taxon>Quercus</taxon>
    </lineage>
</organism>
<evidence type="ECO:0000313" key="3">
    <source>
        <dbReference type="Proteomes" id="UP001324115"/>
    </source>
</evidence>
<keyword evidence="3" id="KW-1185">Reference proteome</keyword>
<dbReference type="Proteomes" id="UP001324115">
    <property type="component" value="Unassembled WGS sequence"/>
</dbReference>